<dbReference type="EMBL" id="BMMT01000012">
    <property type="protein sequence ID" value="GGI94998.1"/>
    <property type="molecule type" value="Genomic_DNA"/>
</dbReference>
<feature type="domain" description="Alcohol dehydrogenase-like N-terminal" evidence="7">
    <location>
        <begin position="26"/>
        <end position="135"/>
    </location>
</feature>
<dbReference type="InterPro" id="IPR013149">
    <property type="entry name" value="ADH-like_C"/>
</dbReference>
<organism evidence="8 9">
    <name type="scientific">Saccharopolyspora thermophila</name>
    <dbReference type="NCBI Taxonomy" id="89367"/>
    <lineage>
        <taxon>Bacteria</taxon>
        <taxon>Bacillati</taxon>
        <taxon>Actinomycetota</taxon>
        <taxon>Actinomycetes</taxon>
        <taxon>Pseudonocardiales</taxon>
        <taxon>Pseudonocardiaceae</taxon>
        <taxon>Saccharopolyspora</taxon>
    </lineage>
</organism>
<gene>
    <name evidence="8" type="ORF">GCM10011581_35210</name>
</gene>
<dbReference type="Proteomes" id="UP000597989">
    <property type="component" value="Unassembled WGS sequence"/>
</dbReference>
<evidence type="ECO:0000256" key="2">
    <source>
        <dbReference type="ARBA" id="ARBA00022723"/>
    </source>
</evidence>
<keyword evidence="2 5" id="KW-0479">Metal-binding</keyword>
<evidence type="ECO:0000313" key="9">
    <source>
        <dbReference type="Proteomes" id="UP000597989"/>
    </source>
</evidence>
<evidence type="ECO:0000256" key="3">
    <source>
        <dbReference type="ARBA" id="ARBA00022833"/>
    </source>
</evidence>
<name>A0A917K0N0_9PSEU</name>
<evidence type="ECO:0000259" key="6">
    <source>
        <dbReference type="Pfam" id="PF00107"/>
    </source>
</evidence>
<feature type="domain" description="Alcohol dehydrogenase-like C-terminal" evidence="6">
    <location>
        <begin position="176"/>
        <end position="295"/>
    </location>
</feature>
<comment type="caution">
    <text evidence="8">The sequence shown here is derived from an EMBL/GenBank/DDBJ whole genome shotgun (WGS) entry which is preliminary data.</text>
</comment>
<keyword evidence="4" id="KW-0560">Oxidoreductase</keyword>
<reference evidence="8 9" key="1">
    <citation type="journal article" date="2014" name="Int. J. Syst. Evol. Microbiol.">
        <title>Complete genome sequence of Corynebacterium casei LMG S-19264T (=DSM 44701T), isolated from a smear-ripened cheese.</title>
        <authorList>
            <consortium name="US DOE Joint Genome Institute (JGI-PGF)"/>
            <person name="Walter F."/>
            <person name="Albersmeier A."/>
            <person name="Kalinowski J."/>
            <person name="Ruckert C."/>
        </authorList>
    </citation>
    <scope>NUCLEOTIDE SEQUENCE [LARGE SCALE GENOMIC DNA]</scope>
    <source>
        <strain evidence="8 9">CGMCC 4.7206</strain>
    </source>
</reference>
<dbReference type="PROSITE" id="PS00059">
    <property type="entry name" value="ADH_ZINC"/>
    <property type="match status" value="1"/>
</dbReference>
<dbReference type="Gene3D" id="3.90.180.10">
    <property type="entry name" value="Medium-chain alcohol dehydrogenases, catalytic domain"/>
    <property type="match status" value="1"/>
</dbReference>
<dbReference type="GO" id="GO:0016491">
    <property type="term" value="F:oxidoreductase activity"/>
    <property type="evidence" value="ECO:0007669"/>
    <property type="project" value="UniProtKB-KW"/>
</dbReference>
<keyword evidence="3 5" id="KW-0862">Zinc</keyword>
<comment type="cofactor">
    <cofactor evidence="1 5">
        <name>Zn(2+)</name>
        <dbReference type="ChEBI" id="CHEBI:29105"/>
    </cofactor>
</comment>
<dbReference type="PANTHER" id="PTHR43401">
    <property type="entry name" value="L-THREONINE 3-DEHYDROGENASE"/>
    <property type="match status" value="1"/>
</dbReference>
<dbReference type="PANTHER" id="PTHR43401:SF2">
    <property type="entry name" value="L-THREONINE 3-DEHYDROGENASE"/>
    <property type="match status" value="1"/>
</dbReference>
<dbReference type="GO" id="GO:0008270">
    <property type="term" value="F:zinc ion binding"/>
    <property type="evidence" value="ECO:0007669"/>
    <property type="project" value="InterPro"/>
</dbReference>
<dbReference type="InterPro" id="IPR002328">
    <property type="entry name" value="ADH_Zn_CS"/>
</dbReference>
<dbReference type="InterPro" id="IPR036291">
    <property type="entry name" value="NAD(P)-bd_dom_sf"/>
</dbReference>
<evidence type="ECO:0000256" key="4">
    <source>
        <dbReference type="ARBA" id="ARBA00023002"/>
    </source>
</evidence>
<comment type="similarity">
    <text evidence="5">Belongs to the zinc-containing alcohol dehydrogenase family.</text>
</comment>
<evidence type="ECO:0000256" key="1">
    <source>
        <dbReference type="ARBA" id="ARBA00001947"/>
    </source>
</evidence>
<dbReference type="Gene3D" id="3.40.50.720">
    <property type="entry name" value="NAD(P)-binding Rossmann-like Domain"/>
    <property type="match status" value="1"/>
</dbReference>
<dbReference type="SUPFAM" id="SSF51735">
    <property type="entry name" value="NAD(P)-binding Rossmann-fold domains"/>
    <property type="match status" value="1"/>
</dbReference>
<accession>A0A917K0N0</accession>
<sequence>MSALVKRGNVPGDAGIGGREIPRPPAGHVLVRTEACGLCGSDVHAWRQDAGYDWVRAPVTLGHEAIGEVVAVGPGADRAWVGRRVVPVSIDGCGDCPTCHEGLRQLCPDRTVLGLSFDGAAAEFFVIDERRLVPVDVDLPASTLVLTEPLSVAHRAVRHLERADAAHDAVVSGPGPIGLMIALLLRQRGHRVVLVGAERDRHRRLAVAASLGLRTRVAGEDTGTRPSGWVEASGSSQALQAALHRIRAGGTVVVPALFGGATDPDVNVLTRAEIRLQGSYGSLAEDYRDALTTLAANPDPWSCLVTTFPLTDADRALHAAAAAEVFKAALVP</sequence>
<dbReference type="RefSeq" id="WP_188989038.1">
    <property type="nucleotide sequence ID" value="NZ_BMMT01000012.1"/>
</dbReference>
<dbReference type="SUPFAM" id="SSF50129">
    <property type="entry name" value="GroES-like"/>
    <property type="match status" value="1"/>
</dbReference>
<evidence type="ECO:0000259" key="7">
    <source>
        <dbReference type="Pfam" id="PF08240"/>
    </source>
</evidence>
<dbReference type="AlphaFoldDB" id="A0A917K0N0"/>
<evidence type="ECO:0000256" key="5">
    <source>
        <dbReference type="RuleBase" id="RU361277"/>
    </source>
</evidence>
<dbReference type="InterPro" id="IPR050129">
    <property type="entry name" value="Zn_alcohol_dh"/>
</dbReference>
<proteinExistence type="inferred from homology"/>
<dbReference type="InterPro" id="IPR011032">
    <property type="entry name" value="GroES-like_sf"/>
</dbReference>
<dbReference type="Pfam" id="PF00107">
    <property type="entry name" value="ADH_zinc_N"/>
    <property type="match status" value="1"/>
</dbReference>
<dbReference type="Pfam" id="PF08240">
    <property type="entry name" value="ADH_N"/>
    <property type="match status" value="1"/>
</dbReference>
<evidence type="ECO:0000313" key="8">
    <source>
        <dbReference type="EMBL" id="GGI94998.1"/>
    </source>
</evidence>
<dbReference type="InterPro" id="IPR013154">
    <property type="entry name" value="ADH-like_N"/>
</dbReference>
<protein>
    <submittedName>
        <fullName evidence="8">Dehydrogenase</fullName>
    </submittedName>
</protein>